<comment type="similarity">
    <text evidence="5">Belongs to the purine/pyrimidine phosphoribosyltransferase family. Xpt subfamily.</text>
</comment>
<keyword evidence="1 5" id="KW-0963">Cytoplasm</keyword>
<comment type="subcellular location">
    <subcellularLocation>
        <location evidence="5">Cytoplasm</location>
    </subcellularLocation>
</comment>
<evidence type="ECO:0000256" key="5">
    <source>
        <dbReference type="HAMAP-Rule" id="MF_01184"/>
    </source>
</evidence>
<dbReference type="NCBIfam" id="NF006671">
    <property type="entry name" value="PRK09219.1"/>
    <property type="match status" value="1"/>
</dbReference>
<reference evidence="8 9" key="1">
    <citation type="submission" date="2016-10" db="EMBL/GenBank/DDBJ databases">
        <authorList>
            <person name="de Groot N.N."/>
        </authorList>
    </citation>
    <scope>NUCLEOTIDE SEQUENCE [LARGE SCALE GENOMIC DNA]</scope>
    <source>
        <strain evidence="8 9">CGMCC 1.5058</strain>
    </source>
</reference>
<dbReference type="InterPro" id="IPR010079">
    <property type="entry name" value="Xanthine_PRibTrfase"/>
</dbReference>
<dbReference type="InterPro" id="IPR029057">
    <property type="entry name" value="PRTase-like"/>
</dbReference>
<dbReference type="PANTHER" id="PTHR43864:SF1">
    <property type="entry name" value="XANTHINE PHOSPHORIBOSYLTRANSFERASE"/>
    <property type="match status" value="1"/>
</dbReference>
<keyword evidence="3 5" id="KW-0808">Transferase</keyword>
<dbReference type="GO" id="GO:0032265">
    <property type="term" value="P:XMP salvage"/>
    <property type="evidence" value="ECO:0007669"/>
    <property type="project" value="UniProtKB-UniRule"/>
</dbReference>
<sequence>MEALKEKIRQEGRVLGGSVLKVDSFLNHQLDPEFLNEIGKAFKETFKELKVTKILTAEVSGIAIAVMAGLHFQVPVVFAKKTQSLNLDPETYEGEVYSYTKQQHYKIRVSKRYLSKEDQVLILDDFLANGEALKGLYQIVEASGATLLGTGVVIEKGFQEGGKKLRAEGRDIRALATILSMDRGEITFL</sequence>
<evidence type="ECO:0000256" key="6">
    <source>
        <dbReference type="NCBIfam" id="TIGR01744"/>
    </source>
</evidence>
<protein>
    <recommendedName>
        <fullName evidence="5 6">Xanthine phosphoribosyltransferase</fullName>
        <shortName evidence="5">XPRTase</shortName>
        <ecNumber evidence="5 6">2.4.2.22</ecNumber>
    </recommendedName>
</protein>
<dbReference type="GO" id="GO:0006166">
    <property type="term" value="P:purine ribonucleoside salvage"/>
    <property type="evidence" value="ECO:0007669"/>
    <property type="project" value="UniProtKB-KW"/>
</dbReference>
<dbReference type="SUPFAM" id="SSF53271">
    <property type="entry name" value="PRTase-like"/>
    <property type="match status" value="1"/>
</dbReference>
<dbReference type="InterPro" id="IPR000836">
    <property type="entry name" value="PRTase_dom"/>
</dbReference>
<dbReference type="EC" id="2.4.2.22" evidence="5 6"/>
<feature type="binding site" evidence="5">
    <location>
        <position position="156"/>
    </location>
    <ligand>
        <name>xanthine</name>
        <dbReference type="ChEBI" id="CHEBI:17712"/>
    </ligand>
</feature>
<organism evidence="8 9">
    <name type="scientific">Proteiniclasticum ruminis</name>
    <dbReference type="NCBI Taxonomy" id="398199"/>
    <lineage>
        <taxon>Bacteria</taxon>
        <taxon>Bacillati</taxon>
        <taxon>Bacillota</taxon>
        <taxon>Clostridia</taxon>
        <taxon>Eubacteriales</taxon>
        <taxon>Clostridiaceae</taxon>
        <taxon>Proteiniclasticum</taxon>
    </lineage>
</organism>
<evidence type="ECO:0000256" key="2">
    <source>
        <dbReference type="ARBA" id="ARBA00022676"/>
    </source>
</evidence>
<feature type="binding site" evidence="5">
    <location>
        <begin position="128"/>
        <end position="132"/>
    </location>
    <ligand>
        <name>5-phospho-alpha-D-ribose 1-diphosphate</name>
        <dbReference type="ChEBI" id="CHEBI:58017"/>
    </ligand>
</feature>
<evidence type="ECO:0000313" key="8">
    <source>
        <dbReference type="EMBL" id="SDI15103.1"/>
    </source>
</evidence>
<dbReference type="UniPathway" id="UPA00602">
    <property type="reaction ID" value="UER00658"/>
</dbReference>
<dbReference type="RefSeq" id="WP_031574350.1">
    <property type="nucleotide sequence ID" value="NZ_FNDZ01000001.1"/>
</dbReference>
<comment type="catalytic activity">
    <reaction evidence="5">
        <text>XMP + diphosphate = xanthine + 5-phospho-alpha-D-ribose 1-diphosphate</text>
        <dbReference type="Rhea" id="RHEA:10800"/>
        <dbReference type="ChEBI" id="CHEBI:17712"/>
        <dbReference type="ChEBI" id="CHEBI:33019"/>
        <dbReference type="ChEBI" id="CHEBI:57464"/>
        <dbReference type="ChEBI" id="CHEBI:58017"/>
        <dbReference type="EC" id="2.4.2.22"/>
    </reaction>
</comment>
<keyword evidence="4 5" id="KW-0660">Purine salvage</keyword>
<dbReference type="NCBIfam" id="TIGR01744">
    <property type="entry name" value="XPRTase"/>
    <property type="match status" value="1"/>
</dbReference>
<evidence type="ECO:0000256" key="1">
    <source>
        <dbReference type="ARBA" id="ARBA00022490"/>
    </source>
</evidence>
<keyword evidence="2 5" id="KW-0328">Glycosyltransferase</keyword>
<proteinExistence type="inferred from homology"/>
<feature type="binding site" evidence="5">
    <location>
        <position position="27"/>
    </location>
    <ligand>
        <name>xanthine</name>
        <dbReference type="ChEBI" id="CHEBI:17712"/>
    </ligand>
</feature>
<gene>
    <name evidence="5" type="primary">xpt</name>
    <name evidence="8" type="ORF">SAMN05421804_101802</name>
</gene>
<dbReference type="PANTHER" id="PTHR43864">
    <property type="entry name" value="HYPOXANTHINE/GUANINE PHOSPHORIBOSYLTRANSFERASE"/>
    <property type="match status" value="1"/>
</dbReference>
<dbReference type="CDD" id="cd06223">
    <property type="entry name" value="PRTases_typeI"/>
    <property type="match status" value="1"/>
</dbReference>
<dbReference type="EMBL" id="FNDZ01000001">
    <property type="protein sequence ID" value="SDI15103.1"/>
    <property type="molecule type" value="Genomic_DNA"/>
</dbReference>
<evidence type="ECO:0000256" key="3">
    <source>
        <dbReference type="ARBA" id="ARBA00022679"/>
    </source>
</evidence>
<feature type="binding site" evidence="5">
    <location>
        <position position="20"/>
    </location>
    <ligand>
        <name>xanthine</name>
        <dbReference type="ChEBI" id="CHEBI:17712"/>
    </ligand>
</feature>
<comment type="subunit">
    <text evidence="5">Homodimer.</text>
</comment>
<dbReference type="HAMAP" id="MF_01184">
    <property type="entry name" value="XPRTase"/>
    <property type="match status" value="1"/>
</dbReference>
<dbReference type="AlphaFoldDB" id="A0A1G8I850"/>
<evidence type="ECO:0000313" key="9">
    <source>
        <dbReference type="Proteomes" id="UP000183255"/>
    </source>
</evidence>
<evidence type="ECO:0000256" key="4">
    <source>
        <dbReference type="ARBA" id="ARBA00022726"/>
    </source>
</evidence>
<comment type="pathway">
    <text evidence="5">Purine metabolism; XMP biosynthesis via salvage pathway; XMP from xanthine: step 1/1.</text>
</comment>
<evidence type="ECO:0000259" key="7">
    <source>
        <dbReference type="Pfam" id="PF00156"/>
    </source>
</evidence>
<dbReference type="GO" id="GO:0005737">
    <property type="term" value="C:cytoplasm"/>
    <property type="evidence" value="ECO:0007669"/>
    <property type="project" value="UniProtKB-SubCell"/>
</dbReference>
<dbReference type="InterPro" id="IPR050118">
    <property type="entry name" value="Pur/Pyrimidine_PRTase"/>
</dbReference>
<dbReference type="Pfam" id="PF00156">
    <property type="entry name" value="Pribosyltran"/>
    <property type="match status" value="1"/>
</dbReference>
<dbReference type="Proteomes" id="UP000183255">
    <property type="component" value="Unassembled WGS sequence"/>
</dbReference>
<comment type="function">
    <text evidence="5">Converts the preformed base xanthine, a product of nucleic acid breakdown, to xanthosine 5'-monophosphate (XMP), so it can be reused for RNA or DNA synthesis.</text>
</comment>
<feature type="domain" description="Phosphoribosyltransferase" evidence="7">
    <location>
        <begin position="32"/>
        <end position="158"/>
    </location>
</feature>
<accession>A0A1G8I850</accession>
<dbReference type="GO" id="GO:0046110">
    <property type="term" value="P:xanthine metabolic process"/>
    <property type="evidence" value="ECO:0007669"/>
    <property type="project" value="UniProtKB-UniRule"/>
</dbReference>
<dbReference type="Gene3D" id="3.40.50.2020">
    <property type="match status" value="1"/>
</dbReference>
<name>A0A1G8I850_9CLOT</name>
<dbReference type="GO" id="GO:0000310">
    <property type="term" value="F:xanthine phosphoribosyltransferase activity"/>
    <property type="evidence" value="ECO:0007669"/>
    <property type="project" value="UniProtKB-UniRule"/>
</dbReference>